<name>A0A1X2H1J7_SYNRA</name>
<organism evidence="7 8">
    <name type="scientific">Syncephalastrum racemosum</name>
    <name type="common">Filamentous fungus</name>
    <dbReference type="NCBI Taxonomy" id="13706"/>
    <lineage>
        <taxon>Eukaryota</taxon>
        <taxon>Fungi</taxon>
        <taxon>Fungi incertae sedis</taxon>
        <taxon>Mucoromycota</taxon>
        <taxon>Mucoromycotina</taxon>
        <taxon>Mucoromycetes</taxon>
        <taxon>Mucorales</taxon>
        <taxon>Syncephalastraceae</taxon>
        <taxon>Syncephalastrum</taxon>
    </lineage>
</organism>
<dbReference type="InParanoid" id="A0A1X2H1J7"/>
<keyword evidence="3 5" id="KW-0863">Zinc-finger</keyword>
<dbReference type="Proteomes" id="UP000242180">
    <property type="component" value="Unassembled WGS sequence"/>
</dbReference>
<dbReference type="FunFam" id="4.10.1000.10:FF:000001">
    <property type="entry name" value="zinc finger CCCH domain-containing protein 15-like"/>
    <property type="match status" value="1"/>
</dbReference>
<evidence type="ECO:0000313" key="8">
    <source>
        <dbReference type="Proteomes" id="UP000242180"/>
    </source>
</evidence>
<dbReference type="Gene3D" id="4.10.1000.10">
    <property type="entry name" value="Zinc finger, CCCH-type"/>
    <property type="match status" value="2"/>
</dbReference>
<accession>A0A1X2H1J7</accession>
<dbReference type="GO" id="GO:0010468">
    <property type="term" value="P:regulation of gene expression"/>
    <property type="evidence" value="ECO:0007669"/>
    <property type="project" value="UniProtKB-ARBA"/>
</dbReference>
<feature type="zinc finger region" description="C3H1-type" evidence="5">
    <location>
        <begin position="43"/>
        <end position="68"/>
    </location>
</feature>
<evidence type="ECO:0000256" key="2">
    <source>
        <dbReference type="ARBA" id="ARBA00022737"/>
    </source>
</evidence>
<keyword evidence="1 5" id="KW-0479">Metal-binding</keyword>
<dbReference type="OMA" id="WEESGSC"/>
<feature type="domain" description="C3H1-type" evidence="6">
    <location>
        <begin position="43"/>
        <end position="68"/>
    </location>
</feature>
<feature type="zinc finger region" description="C3H1-type" evidence="5">
    <location>
        <begin position="5"/>
        <end position="33"/>
    </location>
</feature>
<evidence type="ECO:0000256" key="1">
    <source>
        <dbReference type="ARBA" id="ARBA00022723"/>
    </source>
</evidence>
<dbReference type="SMART" id="SM00356">
    <property type="entry name" value="ZnF_C3H1"/>
    <property type="match status" value="2"/>
</dbReference>
<evidence type="ECO:0000256" key="4">
    <source>
        <dbReference type="ARBA" id="ARBA00022833"/>
    </source>
</evidence>
<keyword evidence="2" id="KW-0677">Repeat</keyword>
<feature type="domain" description="C3H1-type" evidence="6">
    <location>
        <begin position="5"/>
        <end position="33"/>
    </location>
</feature>
<dbReference type="InterPro" id="IPR000571">
    <property type="entry name" value="Znf_CCCH"/>
</dbReference>
<dbReference type="GO" id="GO:0008270">
    <property type="term" value="F:zinc ion binding"/>
    <property type="evidence" value="ECO:0007669"/>
    <property type="project" value="UniProtKB-KW"/>
</dbReference>
<keyword evidence="8" id="KW-1185">Reference proteome</keyword>
<dbReference type="GO" id="GO:0003729">
    <property type="term" value="F:mRNA binding"/>
    <property type="evidence" value="ECO:0007669"/>
    <property type="project" value="InterPro"/>
</dbReference>
<evidence type="ECO:0000259" key="6">
    <source>
        <dbReference type="PROSITE" id="PS50103"/>
    </source>
</evidence>
<dbReference type="InterPro" id="IPR036855">
    <property type="entry name" value="Znf_CCCH_sf"/>
</dbReference>
<dbReference type="SUPFAM" id="SSF90229">
    <property type="entry name" value="CCCH zinc finger"/>
    <property type="match status" value="2"/>
</dbReference>
<evidence type="ECO:0000313" key="7">
    <source>
        <dbReference type="EMBL" id="ORY91242.1"/>
    </source>
</evidence>
<dbReference type="STRING" id="13706.A0A1X2H1J7"/>
<dbReference type="PANTHER" id="PTHR12547:SF18">
    <property type="entry name" value="PROTEIN TIS11"/>
    <property type="match status" value="1"/>
</dbReference>
<feature type="non-terminal residue" evidence="7">
    <location>
        <position position="68"/>
    </location>
</feature>
<dbReference type="AlphaFoldDB" id="A0A1X2H1J7"/>
<dbReference type="OrthoDB" id="410307at2759"/>
<protein>
    <recommendedName>
        <fullName evidence="6">C3H1-type domain-containing protein</fullName>
    </recommendedName>
</protein>
<proteinExistence type="predicted"/>
<keyword evidence="4 5" id="KW-0862">Zinc</keyword>
<dbReference type="PROSITE" id="PS50103">
    <property type="entry name" value="ZF_C3H1"/>
    <property type="match status" value="2"/>
</dbReference>
<sequence>KKQRLYKTELCRNWQEHDHCRYGDKCQYAHGPEDLRDIERHPKYKTQICRTFSRTGSCPYGARCTFKH</sequence>
<dbReference type="PANTHER" id="PTHR12547">
    <property type="entry name" value="CCCH ZINC FINGER/TIS11-RELATED"/>
    <property type="match status" value="1"/>
</dbReference>
<evidence type="ECO:0000256" key="5">
    <source>
        <dbReference type="PROSITE-ProRule" id="PRU00723"/>
    </source>
</evidence>
<dbReference type="InterPro" id="IPR045877">
    <property type="entry name" value="ZFP36-like"/>
</dbReference>
<dbReference type="EMBL" id="MCGN01000011">
    <property type="protein sequence ID" value="ORY91242.1"/>
    <property type="molecule type" value="Genomic_DNA"/>
</dbReference>
<evidence type="ECO:0000256" key="3">
    <source>
        <dbReference type="ARBA" id="ARBA00022771"/>
    </source>
</evidence>
<dbReference type="FunFam" id="4.10.1000.10:FF:000018">
    <property type="entry name" value="Zinc finger protein"/>
    <property type="match status" value="1"/>
</dbReference>
<comment type="caution">
    <text evidence="7">The sequence shown here is derived from an EMBL/GenBank/DDBJ whole genome shotgun (WGS) entry which is preliminary data.</text>
</comment>
<gene>
    <name evidence="7" type="ORF">BCR43DRAFT_421230</name>
</gene>
<reference evidence="7 8" key="1">
    <citation type="submission" date="2016-07" db="EMBL/GenBank/DDBJ databases">
        <title>Pervasive Adenine N6-methylation of Active Genes in Fungi.</title>
        <authorList>
            <consortium name="DOE Joint Genome Institute"/>
            <person name="Mondo S.J."/>
            <person name="Dannebaum R.O."/>
            <person name="Kuo R.C."/>
            <person name="Labutti K."/>
            <person name="Haridas S."/>
            <person name="Kuo A."/>
            <person name="Salamov A."/>
            <person name="Ahrendt S.R."/>
            <person name="Lipzen A."/>
            <person name="Sullivan W."/>
            <person name="Andreopoulos W.B."/>
            <person name="Clum A."/>
            <person name="Lindquist E."/>
            <person name="Daum C."/>
            <person name="Ramamoorthy G.K."/>
            <person name="Gryganskyi A."/>
            <person name="Culley D."/>
            <person name="Magnuson J.K."/>
            <person name="James T.Y."/>
            <person name="O'Malley M.A."/>
            <person name="Stajich J.E."/>
            <person name="Spatafora J.W."/>
            <person name="Visel A."/>
            <person name="Grigoriev I.V."/>
        </authorList>
    </citation>
    <scope>NUCLEOTIDE SEQUENCE [LARGE SCALE GENOMIC DNA]</scope>
    <source>
        <strain evidence="7 8">NRRL 2496</strain>
    </source>
</reference>
<feature type="non-terminal residue" evidence="7">
    <location>
        <position position="1"/>
    </location>
</feature>
<dbReference type="Pfam" id="PF00642">
    <property type="entry name" value="zf-CCCH"/>
    <property type="match status" value="2"/>
</dbReference>